<dbReference type="InterPro" id="IPR016130">
    <property type="entry name" value="Tyr_Pase_AS"/>
</dbReference>
<name>A0AAW1PMC0_9CHLO</name>
<dbReference type="InterPro" id="IPR029021">
    <property type="entry name" value="Prot-tyrosine_phosphatase-like"/>
</dbReference>
<dbReference type="Proteomes" id="UP001489004">
    <property type="component" value="Unassembled WGS sequence"/>
</dbReference>
<accession>A0AAW1PMC0</accession>
<dbReference type="AlphaFoldDB" id="A0AAW1PMC0"/>
<protein>
    <recommendedName>
        <fullName evidence="2">Tyrosine specific protein phosphatases domain-containing protein</fullName>
    </recommendedName>
</protein>
<dbReference type="PANTHER" id="PTHR31126:SF10">
    <property type="entry name" value="PROTEIN PHOSPHATASE, PUTATIVE (AFU_ORTHOLOGUE AFUA_6G06650)-RELATED"/>
    <property type="match status" value="1"/>
</dbReference>
<dbReference type="EMBL" id="JALJOR010000011">
    <property type="protein sequence ID" value="KAK9809099.1"/>
    <property type="molecule type" value="Genomic_DNA"/>
</dbReference>
<gene>
    <name evidence="3" type="ORF">WJX72_009362</name>
</gene>
<feature type="region of interest" description="Disordered" evidence="1">
    <location>
        <begin position="362"/>
        <end position="398"/>
    </location>
</feature>
<evidence type="ECO:0000313" key="3">
    <source>
        <dbReference type="EMBL" id="KAK9809099.1"/>
    </source>
</evidence>
<evidence type="ECO:0000313" key="4">
    <source>
        <dbReference type="Proteomes" id="UP001489004"/>
    </source>
</evidence>
<reference evidence="3 4" key="1">
    <citation type="journal article" date="2024" name="Nat. Commun.">
        <title>Phylogenomics reveals the evolutionary origins of lichenization in chlorophyte algae.</title>
        <authorList>
            <person name="Puginier C."/>
            <person name="Libourel C."/>
            <person name="Otte J."/>
            <person name="Skaloud P."/>
            <person name="Haon M."/>
            <person name="Grisel S."/>
            <person name="Petersen M."/>
            <person name="Berrin J.G."/>
            <person name="Delaux P.M."/>
            <person name="Dal Grande F."/>
            <person name="Keller J."/>
        </authorList>
    </citation>
    <scope>NUCLEOTIDE SEQUENCE [LARGE SCALE GENOMIC DNA]</scope>
    <source>
        <strain evidence="3 4">SAG 2043</strain>
    </source>
</reference>
<keyword evidence="4" id="KW-1185">Reference proteome</keyword>
<dbReference type="PROSITE" id="PS50056">
    <property type="entry name" value="TYR_PHOSPHATASE_2"/>
    <property type="match status" value="1"/>
</dbReference>
<comment type="caution">
    <text evidence="3">The sequence shown here is derived from an EMBL/GenBank/DDBJ whole genome shotgun (WGS) entry which is preliminary data.</text>
</comment>
<sequence>MSYRRHLKLPSDWKVWKGNLSNNLATVSVSQDSQGNRVYEVAPLDHSANLRDVGNIAKDLRSSAVFRSSQQMSSSEMQQLGIQSILDLRFMARSCRKVEEELVKRYESEVHEQHPEMHKHGRHAPLKELKEVFTNAPTVCSICSERFSKEHGVEAKVYHADLIPTKAKLCIFCKMPRHIKLATIQAVCKGQCPESVMAPAVADPQCMGYAAFYQLLLQRSKPQLAKALRVFVQPENFPLLVHCIHGKDRTGLVVMLVLLLCDIDPEIVVLDYVQSEISLKASREKHELKLEGYLTTDDVIASTADCMTETIHFLESKWGSAKKYAKHIGLKDDEISKIRVNVLNKACPTDLLERMTSRERASLPPVAEVHPTAAAHASGAASAKQPPGATASTAEQPAEIHASAAEQPGAVHPVSPSERFAAVGAAVSAATAVGTASVTSRLSRDQAKAAVGAAAAVQRS</sequence>
<feature type="domain" description="Tyrosine specific protein phosphatases" evidence="2">
    <location>
        <begin position="222"/>
        <end position="287"/>
    </location>
</feature>
<dbReference type="GO" id="GO:0004721">
    <property type="term" value="F:phosphoprotein phosphatase activity"/>
    <property type="evidence" value="ECO:0007669"/>
    <property type="project" value="InterPro"/>
</dbReference>
<evidence type="ECO:0000259" key="2">
    <source>
        <dbReference type="PROSITE" id="PS50056"/>
    </source>
</evidence>
<dbReference type="InterPro" id="IPR000387">
    <property type="entry name" value="Tyr_Pase_dom"/>
</dbReference>
<proteinExistence type="predicted"/>
<feature type="compositionally biased region" description="Low complexity" evidence="1">
    <location>
        <begin position="373"/>
        <end position="383"/>
    </location>
</feature>
<dbReference type="Gene3D" id="3.90.190.10">
    <property type="entry name" value="Protein tyrosine phosphatase superfamily"/>
    <property type="match status" value="1"/>
</dbReference>
<dbReference type="SUPFAM" id="SSF52799">
    <property type="entry name" value="(Phosphotyrosine protein) phosphatases II"/>
    <property type="match status" value="1"/>
</dbReference>
<dbReference type="PROSITE" id="PS00383">
    <property type="entry name" value="TYR_PHOSPHATASE_1"/>
    <property type="match status" value="1"/>
</dbReference>
<organism evidence="3 4">
    <name type="scientific">[Myrmecia] bisecta</name>
    <dbReference type="NCBI Taxonomy" id="41462"/>
    <lineage>
        <taxon>Eukaryota</taxon>
        <taxon>Viridiplantae</taxon>
        <taxon>Chlorophyta</taxon>
        <taxon>core chlorophytes</taxon>
        <taxon>Trebouxiophyceae</taxon>
        <taxon>Trebouxiales</taxon>
        <taxon>Trebouxiaceae</taxon>
        <taxon>Myrmecia</taxon>
    </lineage>
</organism>
<evidence type="ECO:0000256" key="1">
    <source>
        <dbReference type="SAM" id="MobiDB-lite"/>
    </source>
</evidence>
<dbReference type="InterPro" id="IPR026893">
    <property type="entry name" value="Tyr/Ser_Pase_IphP-type"/>
</dbReference>
<dbReference type="Pfam" id="PF13350">
    <property type="entry name" value="Y_phosphatase3"/>
    <property type="match status" value="1"/>
</dbReference>
<dbReference type="PANTHER" id="PTHR31126">
    <property type="entry name" value="TYROSINE-PROTEIN PHOSPHATASE"/>
    <property type="match status" value="1"/>
</dbReference>